<feature type="chain" id="PRO_5011467611" description="DUF4168 domain-containing protein" evidence="1">
    <location>
        <begin position="20"/>
        <end position="160"/>
    </location>
</feature>
<dbReference type="EMBL" id="FNPX01000002">
    <property type="protein sequence ID" value="SDY56942.1"/>
    <property type="molecule type" value="Genomic_DNA"/>
</dbReference>
<keyword evidence="1" id="KW-0732">Signal</keyword>
<protein>
    <recommendedName>
        <fullName evidence="4">DUF4168 domain-containing protein</fullName>
    </recommendedName>
</protein>
<proteinExistence type="predicted"/>
<evidence type="ECO:0000313" key="2">
    <source>
        <dbReference type="EMBL" id="SDY56942.1"/>
    </source>
</evidence>
<organism evidence="2 3">
    <name type="scientific">Jannaschia faecimaris</name>
    <dbReference type="NCBI Taxonomy" id="1244108"/>
    <lineage>
        <taxon>Bacteria</taxon>
        <taxon>Pseudomonadati</taxon>
        <taxon>Pseudomonadota</taxon>
        <taxon>Alphaproteobacteria</taxon>
        <taxon>Rhodobacterales</taxon>
        <taxon>Roseobacteraceae</taxon>
        <taxon>Jannaschia</taxon>
    </lineage>
</organism>
<reference evidence="3" key="1">
    <citation type="submission" date="2016-10" db="EMBL/GenBank/DDBJ databases">
        <authorList>
            <person name="Varghese N."/>
            <person name="Submissions S."/>
        </authorList>
    </citation>
    <scope>NUCLEOTIDE SEQUENCE [LARGE SCALE GENOMIC DNA]</scope>
    <source>
        <strain evidence="3">DSM 100420</strain>
    </source>
</reference>
<evidence type="ECO:0000256" key="1">
    <source>
        <dbReference type="SAM" id="SignalP"/>
    </source>
</evidence>
<evidence type="ECO:0000313" key="3">
    <source>
        <dbReference type="Proteomes" id="UP000198914"/>
    </source>
</evidence>
<dbReference type="AlphaFoldDB" id="A0A1H3KXR2"/>
<evidence type="ECO:0008006" key="4">
    <source>
        <dbReference type="Google" id="ProtNLM"/>
    </source>
</evidence>
<name>A0A1H3KXR2_9RHOB</name>
<sequence>MTRFTVVTAAALTATSAAAYTGVSPTIVESVETTLAGAAYEGYSVEQMSDAQVLEIYLATTSTDNVNAGTGRIDAVLAELRDPEAETVVVTPEEAARIKAARDAEPSVVETVQAQMNTRGIEIDVSTLTDAQVAELYFLTSSESESQQQRTEIETIIANG</sequence>
<feature type="signal peptide" evidence="1">
    <location>
        <begin position="1"/>
        <end position="19"/>
    </location>
</feature>
<keyword evidence="3" id="KW-1185">Reference proteome</keyword>
<gene>
    <name evidence="2" type="ORF">SAMN05444004_10221</name>
</gene>
<accession>A0A1H3KXR2</accession>
<dbReference type="Proteomes" id="UP000198914">
    <property type="component" value="Unassembled WGS sequence"/>
</dbReference>
<dbReference type="RefSeq" id="WP_092642127.1">
    <property type="nucleotide sequence ID" value="NZ_FNPX01000002.1"/>
</dbReference>